<gene>
    <name evidence="5" type="ORF">Daura_06460</name>
</gene>
<dbReference type="AlphaFoldDB" id="A0A9Q9IUW0"/>
<keyword evidence="2" id="KW-0233">DNA recombination</keyword>
<dbReference type="Proteomes" id="UP001058003">
    <property type="component" value="Chromosome"/>
</dbReference>
<dbReference type="InterPro" id="IPR050639">
    <property type="entry name" value="SSR_resolvase"/>
</dbReference>
<evidence type="ECO:0000256" key="1">
    <source>
        <dbReference type="ARBA" id="ARBA00023125"/>
    </source>
</evidence>
<dbReference type="PANTHER" id="PTHR30461:SF2">
    <property type="entry name" value="SERINE RECOMBINASE PINE-RELATED"/>
    <property type="match status" value="1"/>
</dbReference>
<dbReference type="SUPFAM" id="SSF53041">
    <property type="entry name" value="Resolvase-like"/>
    <property type="match status" value="1"/>
</dbReference>
<dbReference type="KEGG" id="daur:Daura_06460"/>
<feature type="region of interest" description="Disordered" evidence="3">
    <location>
        <begin position="603"/>
        <end position="634"/>
    </location>
</feature>
<accession>A0A9Q9IUW0</accession>
<dbReference type="InterPro" id="IPR038109">
    <property type="entry name" value="DNA_bind_recomb_sf"/>
</dbReference>
<keyword evidence="6" id="KW-1185">Reference proteome</keyword>
<evidence type="ECO:0000259" key="4">
    <source>
        <dbReference type="SMART" id="SM00857"/>
    </source>
</evidence>
<dbReference type="Pfam" id="PF13408">
    <property type="entry name" value="Zn_ribbon_recom"/>
    <property type="match status" value="1"/>
</dbReference>
<sequence>MQMADRHRPHDDTPTIVPVAFLARTSTEDRQDPTLAIPRQLDSVNVKLPPGFVIVAHFYDVESGRTLLNLRGQSNAYQAFDIPVPRDGSIADLLAEAQRPDRRFVAVVCESIERIARTTYYGTKIEHELEQAGVALLAADEGIDRDAVRPTGTGGPKNATSVLTRRVKQAISEWYVLQMLELSWKGFMQHTAQGWNIGKPPYGYIGERHPHPVKAKREEGITKHRLLRDPVRGPVVTQIFVWRALERLSYQHLADRLNTDLDRYPPPVPVERDSYNIAIGAWTPTAVRDILNNPKYTGFMVWNRRKRSRPDRGIKGRVNPPTEWVWSPGITHEPLTTRAHFDAASPVGRYRQGSRSKATNNAHPETKRSYRYRSYIRCDICARRMFGKTRKRKTRADDTYYACVTKREHHKKETWYEIHPPALTVNEDVIDTFVARFFNERIFGVHRLDYLEGPTEQAIHSDSEATAARCARQIDDLDAANKNLIASLQQMTSSGDPEIDAQWRAEIQRQFTENAKRRQALAAEVEELAKAARPKRVGARELVDQLPQVELNVLDLPEEKLRQLFDAFQLEIRYDRHLQRITLRVAVRAEMVDVIRQAAAEAAASSPPVLRQRQPGETAGADAPASAPVSRSHVLRAPGRIRTCAPASGEIYRPRSPEAC</sequence>
<reference evidence="5" key="1">
    <citation type="submission" date="2021-04" db="EMBL/GenBank/DDBJ databases">
        <title>Dactylosporangium aurantiacum NRRL B-8018 full assembly.</title>
        <authorList>
            <person name="Hartkoorn R.C."/>
            <person name="Beaudoing E."/>
            <person name="Hot D."/>
        </authorList>
    </citation>
    <scope>NUCLEOTIDE SEQUENCE</scope>
    <source>
        <strain evidence="5">NRRL B-8018</strain>
    </source>
</reference>
<feature type="domain" description="Resolvase/invertase-type recombinase catalytic" evidence="4">
    <location>
        <begin position="19"/>
        <end position="196"/>
    </location>
</feature>
<evidence type="ECO:0000256" key="3">
    <source>
        <dbReference type="SAM" id="MobiDB-lite"/>
    </source>
</evidence>
<protein>
    <submittedName>
        <fullName evidence="5">Recombinase family protein</fullName>
    </submittedName>
</protein>
<proteinExistence type="predicted"/>
<dbReference type="EMBL" id="CP073767">
    <property type="protein sequence ID" value="UWZ59398.1"/>
    <property type="molecule type" value="Genomic_DNA"/>
</dbReference>
<dbReference type="GO" id="GO:0003677">
    <property type="term" value="F:DNA binding"/>
    <property type="evidence" value="ECO:0007669"/>
    <property type="project" value="UniProtKB-KW"/>
</dbReference>
<dbReference type="Gene3D" id="3.40.50.1390">
    <property type="entry name" value="Resolvase, N-terminal catalytic domain"/>
    <property type="match status" value="1"/>
</dbReference>
<dbReference type="GO" id="GO:0000150">
    <property type="term" value="F:DNA strand exchange activity"/>
    <property type="evidence" value="ECO:0007669"/>
    <property type="project" value="InterPro"/>
</dbReference>
<dbReference type="PANTHER" id="PTHR30461">
    <property type="entry name" value="DNA-INVERTASE FROM LAMBDOID PROPHAGE"/>
    <property type="match status" value="1"/>
</dbReference>
<dbReference type="Gene3D" id="3.90.1750.20">
    <property type="entry name" value="Putative Large Serine Recombinase, Chain B, Domain 2"/>
    <property type="match status" value="1"/>
</dbReference>
<dbReference type="Pfam" id="PF07508">
    <property type="entry name" value="Recombinase"/>
    <property type="match status" value="1"/>
</dbReference>
<evidence type="ECO:0000313" key="6">
    <source>
        <dbReference type="Proteomes" id="UP001058003"/>
    </source>
</evidence>
<evidence type="ECO:0000313" key="5">
    <source>
        <dbReference type="EMBL" id="UWZ59398.1"/>
    </source>
</evidence>
<dbReference type="InterPro" id="IPR011109">
    <property type="entry name" value="DNA_bind_recombinase_dom"/>
</dbReference>
<organism evidence="5 6">
    <name type="scientific">Dactylosporangium aurantiacum</name>
    <dbReference type="NCBI Taxonomy" id="35754"/>
    <lineage>
        <taxon>Bacteria</taxon>
        <taxon>Bacillati</taxon>
        <taxon>Actinomycetota</taxon>
        <taxon>Actinomycetes</taxon>
        <taxon>Micromonosporales</taxon>
        <taxon>Micromonosporaceae</taxon>
        <taxon>Dactylosporangium</taxon>
    </lineage>
</organism>
<dbReference type="InterPro" id="IPR006119">
    <property type="entry name" value="Resolv_N"/>
</dbReference>
<name>A0A9Q9IUW0_9ACTN</name>
<evidence type="ECO:0000256" key="2">
    <source>
        <dbReference type="ARBA" id="ARBA00023172"/>
    </source>
</evidence>
<dbReference type="OrthoDB" id="3372479at2"/>
<dbReference type="InterPro" id="IPR036162">
    <property type="entry name" value="Resolvase-like_N_sf"/>
</dbReference>
<dbReference type="InterPro" id="IPR025827">
    <property type="entry name" value="Zn_ribbon_recom_dom"/>
</dbReference>
<dbReference type="SMART" id="SM00857">
    <property type="entry name" value="Resolvase"/>
    <property type="match status" value="1"/>
</dbReference>
<keyword evidence="1" id="KW-0238">DNA-binding</keyword>